<dbReference type="GeneID" id="30309974"/>
<keyword evidence="2" id="KW-1185">Reference proteome</keyword>
<reference evidence="1 2" key="1">
    <citation type="journal article" date="2016" name="Virology">
        <title>The genomic content and context of auxiliary metabolic genes in marine cyanomyoviruses.</title>
        <authorList>
            <person name="Crummett L.T."/>
            <person name="Puxty R.J."/>
            <person name="Weihe C."/>
            <person name="Marston M.F."/>
            <person name="Martiny J.B."/>
        </authorList>
    </citation>
    <scope>NUCLEOTIDE SEQUENCE [LARGE SCALE GENOMIC DNA]</scope>
    <source>
        <strain evidence="1">0810PA09</strain>
    </source>
</reference>
<dbReference type="Proteomes" id="UP000204364">
    <property type="component" value="Segment"/>
</dbReference>
<dbReference type="KEGG" id="vg:30309974"/>
<dbReference type="RefSeq" id="YP_009325010.1">
    <property type="nucleotide sequence ID" value="NC_031944.1"/>
</dbReference>
<organism evidence="1 2">
    <name type="scientific">Synechococcus phage S-WAM1</name>
    <dbReference type="NCBI Taxonomy" id="1815521"/>
    <lineage>
        <taxon>Viruses</taxon>
        <taxon>Duplodnaviria</taxon>
        <taxon>Heunggongvirae</taxon>
        <taxon>Uroviricota</taxon>
        <taxon>Caudoviricetes</taxon>
        <taxon>Pantevenvirales</taxon>
        <taxon>Kyanoviridae</taxon>
        <taxon>Sokavirus</taxon>
        <taxon>Sokavirus swam1</taxon>
    </lineage>
</organism>
<evidence type="ECO:0000313" key="2">
    <source>
        <dbReference type="Proteomes" id="UP000204364"/>
    </source>
</evidence>
<protein>
    <submittedName>
        <fullName evidence="1">Uncharacterized protein</fullName>
    </submittedName>
</protein>
<sequence length="55" mass="6488">MKLWRSDHDCKWHYTLLAYEDGTTLHSSAKTTLNEALNAIEERIYSLMQEEANCR</sequence>
<gene>
    <name evidence="1" type="ORF">P090810_021</name>
</gene>
<evidence type="ECO:0000313" key="1">
    <source>
        <dbReference type="EMBL" id="AOV61494.1"/>
    </source>
</evidence>
<name>A0A1D8KSJ0_9CAUD</name>
<dbReference type="EMBL" id="KU686210">
    <property type="protein sequence ID" value="AOV61494.1"/>
    <property type="molecule type" value="Genomic_DNA"/>
</dbReference>
<proteinExistence type="predicted"/>
<accession>A0A1D8KSJ0</accession>